<sequence>MAEIVIAFDLYGTLLSTESIANELARIFGEDKARAIATQARRYQLEYTWRINSMGMYRPFADLTRHSFRHATAEVGHELSKDQEERVMDAYNRLDMFADAQEGLSLVSQTPSLNPYIFSNGTMAMITSSLKATASVKNIGGIFSEANIVSVDPLQAFKPDPKTYRHMASRAGLDSQPQKVYLVSSNPFDAAGAVAAGLKSIWVCRKGDEWNDGLSGALGLRPTAVVSGVDEAVREIIMRENLDYESK</sequence>
<dbReference type="InterPro" id="IPR006328">
    <property type="entry name" value="2-HAD"/>
</dbReference>
<dbReference type="Proteomes" id="UP001251528">
    <property type="component" value="Unassembled WGS sequence"/>
</dbReference>
<dbReference type="SFLD" id="SFLDS00003">
    <property type="entry name" value="Haloacid_Dehalogenase"/>
    <property type="match status" value="1"/>
</dbReference>
<dbReference type="PRINTS" id="PR00413">
    <property type="entry name" value="HADHALOGNASE"/>
</dbReference>
<comment type="caution">
    <text evidence="3">The sequence shown here is derived from an EMBL/GenBank/DDBJ whole genome shotgun (WGS) entry which is preliminary data.</text>
</comment>
<evidence type="ECO:0000256" key="1">
    <source>
        <dbReference type="ARBA" id="ARBA00008106"/>
    </source>
</evidence>
<evidence type="ECO:0000256" key="2">
    <source>
        <dbReference type="ARBA" id="ARBA00022801"/>
    </source>
</evidence>
<dbReference type="Gene3D" id="3.40.50.1000">
    <property type="entry name" value="HAD superfamily/HAD-like"/>
    <property type="match status" value="1"/>
</dbReference>
<dbReference type="InterPro" id="IPR036412">
    <property type="entry name" value="HAD-like_sf"/>
</dbReference>
<evidence type="ECO:0000313" key="3">
    <source>
        <dbReference type="EMBL" id="KAK2609120.1"/>
    </source>
</evidence>
<protein>
    <recommendedName>
        <fullName evidence="5">Haloacid dehalogenase</fullName>
    </recommendedName>
</protein>
<dbReference type="Pfam" id="PF00702">
    <property type="entry name" value="Hydrolase"/>
    <property type="match status" value="1"/>
</dbReference>
<organism evidence="3 4">
    <name type="scientific">Conoideocrella luteorostrata</name>
    <dbReference type="NCBI Taxonomy" id="1105319"/>
    <lineage>
        <taxon>Eukaryota</taxon>
        <taxon>Fungi</taxon>
        <taxon>Dikarya</taxon>
        <taxon>Ascomycota</taxon>
        <taxon>Pezizomycotina</taxon>
        <taxon>Sordariomycetes</taxon>
        <taxon>Hypocreomycetidae</taxon>
        <taxon>Hypocreales</taxon>
        <taxon>Clavicipitaceae</taxon>
        <taxon>Conoideocrella</taxon>
    </lineage>
</organism>
<dbReference type="PANTHER" id="PTHR43316">
    <property type="entry name" value="HYDROLASE, HALOACID DELAHOGENASE-RELATED"/>
    <property type="match status" value="1"/>
</dbReference>
<dbReference type="PANTHER" id="PTHR43316:SF3">
    <property type="entry name" value="HALOACID DEHALOGENASE, TYPE II (AFU_ORTHOLOGUE AFUA_2G07750)-RELATED"/>
    <property type="match status" value="1"/>
</dbReference>
<gene>
    <name evidence="3" type="ORF">QQS21_002347</name>
</gene>
<dbReference type="SFLD" id="SFLDG01129">
    <property type="entry name" value="C1.5:_HAD__Beta-PGM__Phosphata"/>
    <property type="match status" value="1"/>
</dbReference>
<keyword evidence="4" id="KW-1185">Reference proteome</keyword>
<dbReference type="SUPFAM" id="SSF56784">
    <property type="entry name" value="HAD-like"/>
    <property type="match status" value="1"/>
</dbReference>
<dbReference type="InterPro" id="IPR006439">
    <property type="entry name" value="HAD-SF_hydro_IA"/>
</dbReference>
<dbReference type="GO" id="GO:0019120">
    <property type="term" value="F:hydrolase activity, acting on acid halide bonds, in C-halide compounds"/>
    <property type="evidence" value="ECO:0007669"/>
    <property type="project" value="InterPro"/>
</dbReference>
<name>A0AAJ0CVE7_9HYPO</name>
<proteinExistence type="inferred from homology"/>
<dbReference type="InterPro" id="IPR023198">
    <property type="entry name" value="PGP-like_dom2"/>
</dbReference>
<dbReference type="NCBIfam" id="TIGR01493">
    <property type="entry name" value="HAD-SF-IA-v2"/>
    <property type="match status" value="1"/>
</dbReference>
<dbReference type="InterPro" id="IPR023214">
    <property type="entry name" value="HAD_sf"/>
</dbReference>
<dbReference type="Gene3D" id="1.10.150.240">
    <property type="entry name" value="Putative phosphatase, domain 2"/>
    <property type="match status" value="1"/>
</dbReference>
<dbReference type="InterPro" id="IPR051540">
    <property type="entry name" value="S-2-haloacid_dehalogenase"/>
</dbReference>
<dbReference type="AlphaFoldDB" id="A0AAJ0CVE7"/>
<keyword evidence="2" id="KW-0378">Hydrolase</keyword>
<dbReference type="EMBL" id="JASWJB010000027">
    <property type="protein sequence ID" value="KAK2609120.1"/>
    <property type="molecule type" value="Genomic_DNA"/>
</dbReference>
<dbReference type="NCBIfam" id="TIGR01428">
    <property type="entry name" value="HAD_type_II"/>
    <property type="match status" value="1"/>
</dbReference>
<accession>A0AAJ0CVE7</accession>
<evidence type="ECO:0000313" key="4">
    <source>
        <dbReference type="Proteomes" id="UP001251528"/>
    </source>
</evidence>
<dbReference type="GO" id="GO:0016791">
    <property type="term" value="F:phosphatase activity"/>
    <property type="evidence" value="ECO:0007669"/>
    <property type="project" value="UniProtKB-ARBA"/>
</dbReference>
<comment type="similarity">
    <text evidence="1">Belongs to the HAD-like hydrolase superfamily. S-2-haloalkanoic acid dehalogenase family.</text>
</comment>
<evidence type="ECO:0008006" key="5">
    <source>
        <dbReference type="Google" id="ProtNLM"/>
    </source>
</evidence>
<reference evidence="3" key="1">
    <citation type="submission" date="2023-06" db="EMBL/GenBank/DDBJ databases">
        <title>Conoideocrella luteorostrata (Hypocreales: Clavicipitaceae), a potential biocontrol fungus for elongate hemlock scale in United States Christmas tree production areas.</title>
        <authorList>
            <person name="Barrett H."/>
            <person name="Lovett B."/>
            <person name="Macias A.M."/>
            <person name="Stajich J.E."/>
            <person name="Kasson M.T."/>
        </authorList>
    </citation>
    <scope>NUCLEOTIDE SEQUENCE</scope>
    <source>
        <strain evidence="3">ARSEF 14590</strain>
    </source>
</reference>